<proteinExistence type="inferred from homology"/>
<dbReference type="InterPro" id="IPR029063">
    <property type="entry name" value="SAM-dependent_MTases_sf"/>
</dbReference>
<evidence type="ECO:0000313" key="6">
    <source>
        <dbReference type="Proteomes" id="UP001595816"/>
    </source>
</evidence>
<comment type="caution">
    <text evidence="5">The sequence shown here is derived from an EMBL/GenBank/DDBJ whole genome shotgun (WGS) entry which is preliminary data.</text>
</comment>
<dbReference type="SUPFAM" id="SSF53335">
    <property type="entry name" value="S-adenosyl-L-methionine-dependent methyltransferases"/>
    <property type="match status" value="1"/>
</dbReference>
<protein>
    <submittedName>
        <fullName evidence="5">Class I SAM-dependent methyltransferase</fullName>
    </submittedName>
</protein>
<keyword evidence="2 5" id="KW-0489">Methyltransferase</keyword>
<accession>A0ABV8LSP7</accession>
<comment type="similarity">
    <text evidence="1">Belongs to the methyltransferase superfamily.</text>
</comment>
<gene>
    <name evidence="5" type="ORF">ACFOZ4_22505</name>
</gene>
<evidence type="ECO:0000313" key="5">
    <source>
        <dbReference type="EMBL" id="MFC4133392.1"/>
    </source>
</evidence>
<evidence type="ECO:0000256" key="2">
    <source>
        <dbReference type="ARBA" id="ARBA00022603"/>
    </source>
</evidence>
<dbReference type="RefSeq" id="WP_253760812.1">
    <property type="nucleotide sequence ID" value="NZ_JAMZDZ010000001.1"/>
</dbReference>
<dbReference type="InterPro" id="IPR013216">
    <property type="entry name" value="Methyltransf_11"/>
</dbReference>
<name>A0ABV8LSP7_9ACTN</name>
<evidence type="ECO:0000259" key="4">
    <source>
        <dbReference type="Pfam" id="PF08241"/>
    </source>
</evidence>
<dbReference type="InterPro" id="IPR051052">
    <property type="entry name" value="Diverse_substrate_MTase"/>
</dbReference>
<keyword evidence="3" id="KW-0808">Transferase</keyword>
<reference evidence="6" key="1">
    <citation type="journal article" date="2019" name="Int. J. Syst. Evol. Microbiol.">
        <title>The Global Catalogue of Microorganisms (GCM) 10K type strain sequencing project: providing services to taxonomists for standard genome sequencing and annotation.</title>
        <authorList>
            <consortium name="The Broad Institute Genomics Platform"/>
            <consortium name="The Broad Institute Genome Sequencing Center for Infectious Disease"/>
            <person name="Wu L."/>
            <person name="Ma J."/>
        </authorList>
    </citation>
    <scope>NUCLEOTIDE SEQUENCE [LARGE SCALE GENOMIC DNA]</scope>
    <source>
        <strain evidence="6">CGMCC 4.7289</strain>
    </source>
</reference>
<sequence>MVSERVQSQVFGEVATDYDDVRPGYPVEIADRILAYAGRRPAAIAEVGAGTGKGTEVLRTLDAPITCVEPDAAMAGVLRRRFHDDEFVAIEVSRFEDWPPPADGVDLLASAQAWHWVSHQTRTRLAAEALAPGGVIALFAHDFGFDEDTATAMQNVYLKHAPEIAHGVPANLHPDVFHPDELRTSPLFSDFEQQEVIRVVPFPTPRYLRLLSTFSNHRMLPEQRRSQLHEAIAKLIDGRGGVLHQQLTTGLILARRAA</sequence>
<dbReference type="PANTHER" id="PTHR44942">
    <property type="entry name" value="METHYLTRANSF_11 DOMAIN-CONTAINING PROTEIN"/>
    <property type="match status" value="1"/>
</dbReference>
<keyword evidence="6" id="KW-1185">Reference proteome</keyword>
<evidence type="ECO:0000256" key="1">
    <source>
        <dbReference type="ARBA" id="ARBA00008361"/>
    </source>
</evidence>
<dbReference type="Proteomes" id="UP001595816">
    <property type="component" value="Unassembled WGS sequence"/>
</dbReference>
<dbReference type="GO" id="GO:0032259">
    <property type="term" value="P:methylation"/>
    <property type="evidence" value="ECO:0007669"/>
    <property type="project" value="UniProtKB-KW"/>
</dbReference>
<evidence type="ECO:0000256" key="3">
    <source>
        <dbReference type="ARBA" id="ARBA00022679"/>
    </source>
</evidence>
<organism evidence="5 6">
    <name type="scientific">Hamadaea flava</name>
    <dbReference type="NCBI Taxonomy" id="1742688"/>
    <lineage>
        <taxon>Bacteria</taxon>
        <taxon>Bacillati</taxon>
        <taxon>Actinomycetota</taxon>
        <taxon>Actinomycetes</taxon>
        <taxon>Micromonosporales</taxon>
        <taxon>Micromonosporaceae</taxon>
        <taxon>Hamadaea</taxon>
    </lineage>
</organism>
<feature type="domain" description="Methyltransferase type 11" evidence="4">
    <location>
        <begin position="46"/>
        <end position="137"/>
    </location>
</feature>
<dbReference type="Pfam" id="PF08241">
    <property type="entry name" value="Methyltransf_11"/>
    <property type="match status" value="1"/>
</dbReference>
<dbReference type="EMBL" id="JBHSAY010000010">
    <property type="protein sequence ID" value="MFC4133392.1"/>
    <property type="molecule type" value="Genomic_DNA"/>
</dbReference>
<dbReference type="GO" id="GO:0008168">
    <property type="term" value="F:methyltransferase activity"/>
    <property type="evidence" value="ECO:0007669"/>
    <property type="project" value="UniProtKB-KW"/>
</dbReference>
<dbReference type="CDD" id="cd02440">
    <property type="entry name" value="AdoMet_MTases"/>
    <property type="match status" value="1"/>
</dbReference>
<dbReference type="Gene3D" id="3.40.50.150">
    <property type="entry name" value="Vaccinia Virus protein VP39"/>
    <property type="match status" value="1"/>
</dbReference>
<dbReference type="PANTHER" id="PTHR44942:SF4">
    <property type="entry name" value="METHYLTRANSFERASE TYPE 11 DOMAIN-CONTAINING PROTEIN"/>
    <property type="match status" value="1"/>
</dbReference>